<dbReference type="InterPro" id="IPR016064">
    <property type="entry name" value="NAD/diacylglycerol_kinase_sf"/>
</dbReference>
<evidence type="ECO:0000259" key="1">
    <source>
        <dbReference type="Pfam" id="PF19279"/>
    </source>
</evidence>
<dbReference type="AlphaFoldDB" id="A0A6J6T0N1"/>
<name>A0A6J6T0N1_9ZZZZ</name>
<dbReference type="EMBL" id="CAEZYV010000113">
    <property type="protein sequence ID" value="CAB4740515.1"/>
    <property type="molecule type" value="Genomic_DNA"/>
</dbReference>
<dbReference type="InterPro" id="IPR050187">
    <property type="entry name" value="Lipid_Phosphate_FormReg"/>
</dbReference>
<dbReference type="Pfam" id="PF19279">
    <property type="entry name" value="YegS_C"/>
    <property type="match status" value="1"/>
</dbReference>
<organism evidence="2">
    <name type="scientific">freshwater metagenome</name>
    <dbReference type="NCBI Taxonomy" id="449393"/>
    <lineage>
        <taxon>unclassified sequences</taxon>
        <taxon>metagenomes</taxon>
        <taxon>ecological metagenomes</taxon>
    </lineage>
</organism>
<protein>
    <submittedName>
        <fullName evidence="2">Unannotated protein</fullName>
    </submittedName>
</protein>
<gene>
    <name evidence="2" type="ORF">UFOPK2788_00757</name>
</gene>
<sequence length="134" mass="14828">MKYNVATIFELPKFKTINYEIEADGVSRKFSAMLVAVANGSSYGGGMKLCPMADRSDGFLDVMILHPVSKIELLKVFPKVYSGSHINHPAVEFIRVKKIKITANTIAYADGERIGNLPIEIELVPSALRTWIAE</sequence>
<dbReference type="PANTHER" id="PTHR12358:SF106">
    <property type="entry name" value="LIPID KINASE YEGS"/>
    <property type="match status" value="1"/>
</dbReference>
<dbReference type="Gene3D" id="2.60.200.40">
    <property type="match status" value="1"/>
</dbReference>
<proteinExistence type="predicted"/>
<dbReference type="InterPro" id="IPR045540">
    <property type="entry name" value="YegS/DAGK_C"/>
</dbReference>
<feature type="domain" description="YegS/DAGK C-terminal" evidence="1">
    <location>
        <begin position="2"/>
        <end position="129"/>
    </location>
</feature>
<dbReference type="PANTHER" id="PTHR12358">
    <property type="entry name" value="SPHINGOSINE KINASE"/>
    <property type="match status" value="1"/>
</dbReference>
<dbReference type="SUPFAM" id="SSF111331">
    <property type="entry name" value="NAD kinase/diacylglycerol kinase-like"/>
    <property type="match status" value="1"/>
</dbReference>
<evidence type="ECO:0000313" key="2">
    <source>
        <dbReference type="EMBL" id="CAB4740515.1"/>
    </source>
</evidence>
<reference evidence="2" key="1">
    <citation type="submission" date="2020-05" db="EMBL/GenBank/DDBJ databases">
        <authorList>
            <person name="Chiriac C."/>
            <person name="Salcher M."/>
            <person name="Ghai R."/>
            <person name="Kavagutti S V."/>
        </authorList>
    </citation>
    <scope>NUCLEOTIDE SEQUENCE</scope>
</reference>
<accession>A0A6J6T0N1</accession>
<dbReference type="GO" id="GO:0005886">
    <property type="term" value="C:plasma membrane"/>
    <property type="evidence" value="ECO:0007669"/>
    <property type="project" value="TreeGrafter"/>
</dbReference>